<dbReference type="PROSITE" id="PS50075">
    <property type="entry name" value="CARRIER"/>
    <property type="match status" value="1"/>
</dbReference>
<dbReference type="PANTHER" id="PTHR45527:SF1">
    <property type="entry name" value="FATTY ACID SYNTHASE"/>
    <property type="match status" value="1"/>
</dbReference>
<organism evidence="2 3">
    <name type="scientific">Amycolatopsis melonis</name>
    <dbReference type="NCBI Taxonomy" id="3156488"/>
    <lineage>
        <taxon>Bacteria</taxon>
        <taxon>Bacillati</taxon>
        <taxon>Actinomycetota</taxon>
        <taxon>Actinomycetes</taxon>
        <taxon>Pseudonocardiales</taxon>
        <taxon>Pseudonocardiaceae</taxon>
        <taxon>Amycolatopsis</taxon>
    </lineage>
</organism>
<sequence>MTEAKTGTEAELAAMWRDLLGVPSVGPDDDFFKAGGTSLTAIKLLQRVEKRFGPDALSPDTLYDDPRLGSVAAAIDESARHE</sequence>
<reference evidence="2 3" key="1">
    <citation type="submission" date="2024-05" db="EMBL/GenBank/DDBJ databases">
        <authorList>
            <person name="Zhao H."/>
            <person name="Xu Y."/>
            <person name="Lin S."/>
            <person name="Spain J.C."/>
            <person name="Zhou N.-Y."/>
        </authorList>
    </citation>
    <scope>NUCLEOTIDE SEQUENCE [LARGE SCALE GENOMIC DNA]</scope>
    <source>
        <strain evidence="2 3">NEAU-NG30</strain>
    </source>
</reference>
<keyword evidence="3" id="KW-1185">Reference proteome</keyword>
<accession>A0ABV0LT22</accession>
<protein>
    <submittedName>
        <fullName evidence="2">Phosphopantetheine-binding protein</fullName>
    </submittedName>
</protein>
<evidence type="ECO:0000313" key="2">
    <source>
        <dbReference type="EMBL" id="MEQ0564608.1"/>
    </source>
</evidence>
<dbReference type="Proteomes" id="UP001440984">
    <property type="component" value="Unassembled WGS sequence"/>
</dbReference>
<dbReference type="Gene3D" id="1.10.1200.10">
    <property type="entry name" value="ACP-like"/>
    <property type="match status" value="1"/>
</dbReference>
<name>A0ABV0LT22_9PSEU</name>
<dbReference type="SUPFAM" id="SSF47336">
    <property type="entry name" value="ACP-like"/>
    <property type="match status" value="1"/>
</dbReference>
<proteinExistence type="predicted"/>
<evidence type="ECO:0000313" key="3">
    <source>
        <dbReference type="Proteomes" id="UP001440984"/>
    </source>
</evidence>
<dbReference type="InterPro" id="IPR009081">
    <property type="entry name" value="PP-bd_ACP"/>
</dbReference>
<evidence type="ECO:0000259" key="1">
    <source>
        <dbReference type="PROSITE" id="PS50075"/>
    </source>
</evidence>
<dbReference type="RefSeq" id="WP_348955676.1">
    <property type="nucleotide sequence ID" value="NZ_JBDZYD010000016.1"/>
</dbReference>
<comment type="caution">
    <text evidence="2">The sequence shown here is derived from an EMBL/GenBank/DDBJ whole genome shotgun (WGS) entry which is preliminary data.</text>
</comment>
<dbReference type="EMBL" id="JBDZYD010000016">
    <property type="protein sequence ID" value="MEQ0564608.1"/>
    <property type="molecule type" value="Genomic_DNA"/>
</dbReference>
<dbReference type="PANTHER" id="PTHR45527">
    <property type="entry name" value="NONRIBOSOMAL PEPTIDE SYNTHETASE"/>
    <property type="match status" value="1"/>
</dbReference>
<dbReference type="Pfam" id="PF00550">
    <property type="entry name" value="PP-binding"/>
    <property type="match status" value="1"/>
</dbReference>
<dbReference type="InterPro" id="IPR036736">
    <property type="entry name" value="ACP-like_sf"/>
</dbReference>
<gene>
    <name evidence="2" type="ORF">ABJI51_36505</name>
</gene>
<feature type="domain" description="Carrier" evidence="1">
    <location>
        <begin position="3"/>
        <end position="79"/>
    </location>
</feature>